<evidence type="ECO:0000313" key="7">
    <source>
        <dbReference type="EMBL" id="TDN41858.1"/>
    </source>
</evidence>
<gene>
    <name evidence="7" type="ORF">EDF64_11547</name>
</gene>
<dbReference type="PANTHER" id="PTHR47359:SF3">
    <property type="entry name" value="NLP_P60 DOMAIN-CONTAINING PROTEIN-RELATED"/>
    <property type="match status" value="1"/>
</dbReference>
<dbReference type="OrthoDB" id="5011281at2"/>
<feature type="domain" description="NlpC/P60" evidence="6">
    <location>
        <begin position="105"/>
        <end position="245"/>
    </location>
</feature>
<keyword evidence="5" id="KW-0812">Transmembrane</keyword>
<dbReference type="SUPFAM" id="SSF63829">
    <property type="entry name" value="Calcium-dependent phosphotriesterase"/>
    <property type="match status" value="1"/>
</dbReference>
<dbReference type="GO" id="GO:0006508">
    <property type="term" value="P:proteolysis"/>
    <property type="evidence" value="ECO:0007669"/>
    <property type="project" value="UniProtKB-KW"/>
</dbReference>
<feature type="transmembrane region" description="Helical" evidence="5">
    <location>
        <begin position="70"/>
        <end position="92"/>
    </location>
</feature>
<proteinExistence type="inferred from homology"/>
<evidence type="ECO:0000256" key="4">
    <source>
        <dbReference type="ARBA" id="ARBA00022807"/>
    </source>
</evidence>
<dbReference type="AlphaFoldDB" id="A0A4R6DD66"/>
<evidence type="ECO:0000256" key="2">
    <source>
        <dbReference type="ARBA" id="ARBA00022670"/>
    </source>
</evidence>
<evidence type="ECO:0000313" key="8">
    <source>
        <dbReference type="Proteomes" id="UP000295764"/>
    </source>
</evidence>
<dbReference type="SUPFAM" id="SSF54001">
    <property type="entry name" value="Cysteine proteinases"/>
    <property type="match status" value="1"/>
</dbReference>
<dbReference type="InterPro" id="IPR000064">
    <property type="entry name" value="NLP_P60_dom"/>
</dbReference>
<keyword evidence="5" id="KW-0472">Membrane</keyword>
<accession>A0A4R6DD66</accession>
<comment type="caution">
    <text evidence="7">The sequence shown here is derived from an EMBL/GenBank/DDBJ whole genome shotgun (WGS) entry which is preliminary data.</text>
</comment>
<dbReference type="PANTHER" id="PTHR47359">
    <property type="entry name" value="PEPTIDOGLYCAN DL-ENDOPEPTIDASE CWLO"/>
    <property type="match status" value="1"/>
</dbReference>
<organism evidence="7 8">
    <name type="scientific">Curtobacterium flaccumfaciens</name>
    <dbReference type="NCBI Taxonomy" id="2035"/>
    <lineage>
        <taxon>Bacteria</taxon>
        <taxon>Bacillati</taxon>
        <taxon>Actinomycetota</taxon>
        <taxon>Actinomycetes</taxon>
        <taxon>Micrococcales</taxon>
        <taxon>Microbacteriaceae</taxon>
        <taxon>Curtobacterium</taxon>
    </lineage>
</organism>
<keyword evidence="3" id="KW-0378">Hydrolase</keyword>
<reference evidence="7 8" key="1">
    <citation type="submission" date="2019-03" db="EMBL/GenBank/DDBJ databases">
        <title>Genomic analyses of the natural microbiome of Caenorhabditis elegans.</title>
        <authorList>
            <person name="Samuel B."/>
        </authorList>
    </citation>
    <scope>NUCLEOTIDE SEQUENCE [LARGE SCALE GENOMIC DNA]</scope>
    <source>
        <strain evidence="7 8">JUb65</strain>
    </source>
</reference>
<comment type="similarity">
    <text evidence="1">Belongs to the peptidase C40 family.</text>
</comment>
<dbReference type="InterPro" id="IPR015943">
    <property type="entry name" value="WD40/YVTN_repeat-like_dom_sf"/>
</dbReference>
<sequence>MQGLSESARLRLRKPLPRRCQWQRGLSPGRPPNAGLVAVLYRVEHSDVKHTHGDLGSTPATTRSRVRIKFIGIVSAAIALVGAVGLATPALAAQPGLNTGGGPSAAANSAIAYAESMWSSSDGGPNGSTYYSLGGNGPSAWDCSGLVWKAYLQAGIDLSNGASRPVVGDEFNALKNNLVSRADAEPGDILFWTSTGTTGGNFLHDGIYLGNGYMVAAAAPGEGVKEQTLWSEPGEQLLDVVGRPTGSLSGSGSGGSTVKNTTYVTAAQINTGKLWSVTASKAATAYPVGVAAGTSPAIATLGGGKYVTAFQAAGGALWTVDSGGAATSFPVGMKAGTSPSIIATSGGGYVVAVQTNAGKLWTITNTKAATAFDVGMAAGTSPSIAAVGSGYVVAVQTNTGDLWSVTNGKAATSFGVGMQAGTSPSIAATANGGYVIAAQTNTGKLWSVTNTKAATAFPVGMQDGTSPSVLALSNGGYVIAAQTNTGKLWTITNGKAATAFDIGMAAGTSPAIAAVGSGYVVAVQTNGSDLWTVTNDNAATSFSVGMKAGTSPAILAQ</sequence>
<dbReference type="Pfam" id="PF00877">
    <property type="entry name" value="NLPC_P60"/>
    <property type="match status" value="1"/>
</dbReference>
<keyword evidence="2" id="KW-0645">Protease</keyword>
<name>A0A4R6DD66_9MICO</name>
<dbReference type="InterPro" id="IPR051794">
    <property type="entry name" value="PG_Endopeptidase_C40"/>
</dbReference>
<keyword evidence="4" id="KW-0788">Thiol protease</keyword>
<dbReference type="Gene3D" id="3.90.1720.10">
    <property type="entry name" value="endopeptidase domain like (from Nostoc punctiforme)"/>
    <property type="match status" value="1"/>
</dbReference>
<dbReference type="GO" id="GO:0008234">
    <property type="term" value="F:cysteine-type peptidase activity"/>
    <property type="evidence" value="ECO:0007669"/>
    <property type="project" value="UniProtKB-KW"/>
</dbReference>
<evidence type="ECO:0000259" key="6">
    <source>
        <dbReference type="PROSITE" id="PS51935"/>
    </source>
</evidence>
<dbReference type="Gene3D" id="2.130.10.10">
    <property type="entry name" value="YVTN repeat-like/Quinoprotein amine dehydrogenase"/>
    <property type="match status" value="1"/>
</dbReference>
<dbReference type="InterPro" id="IPR038765">
    <property type="entry name" value="Papain-like_cys_pep_sf"/>
</dbReference>
<dbReference type="PROSITE" id="PS51935">
    <property type="entry name" value="NLPC_P60"/>
    <property type="match status" value="1"/>
</dbReference>
<dbReference type="Proteomes" id="UP000295764">
    <property type="component" value="Unassembled WGS sequence"/>
</dbReference>
<evidence type="ECO:0000256" key="1">
    <source>
        <dbReference type="ARBA" id="ARBA00007074"/>
    </source>
</evidence>
<keyword evidence="5" id="KW-1133">Transmembrane helix</keyword>
<dbReference type="EMBL" id="SNVW01000015">
    <property type="protein sequence ID" value="TDN41858.1"/>
    <property type="molecule type" value="Genomic_DNA"/>
</dbReference>
<evidence type="ECO:0000256" key="3">
    <source>
        <dbReference type="ARBA" id="ARBA00022801"/>
    </source>
</evidence>
<evidence type="ECO:0000256" key="5">
    <source>
        <dbReference type="SAM" id="Phobius"/>
    </source>
</evidence>
<protein>
    <submittedName>
        <fullName evidence="7">NlpC/P60 family protein</fullName>
    </submittedName>
</protein>